<evidence type="ECO:0000259" key="6">
    <source>
        <dbReference type="Pfam" id="PF02775"/>
    </source>
</evidence>
<proteinExistence type="inferred from homology"/>
<dbReference type="GO" id="GO:0003984">
    <property type="term" value="F:acetolactate synthase activity"/>
    <property type="evidence" value="ECO:0007669"/>
    <property type="project" value="UniProtKB-EC"/>
</dbReference>
<dbReference type="GO" id="GO:0000287">
    <property type="term" value="F:magnesium ion binding"/>
    <property type="evidence" value="ECO:0007669"/>
    <property type="project" value="InterPro"/>
</dbReference>
<dbReference type="InterPro" id="IPR029035">
    <property type="entry name" value="DHS-like_NAD/FAD-binding_dom"/>
</dbReference>
<dbReference type="EMBL" id="FWWY01000001">
    <property type="protein sequence ID" value="SMC06694.1"/>
    <property type="molecule type" value="Genomic_DNA"/>
</dbReference>
<dbReference type="InterPro" id="IPR012001">
    <property type="entry name" value="Thiamin_PyroP_enz_TPP-bd_dom"/>
</dbReference>
<comment type="catalytic activity">
    <reaction evidence="3">
        <text>2 pyruvate + H(+) = (2S)-2-acetolactate + CO2</text>
        <dbReference type="Rhea" id="RHEA:25249"/>
        <dbReference type="ChEBI" id="CHEBI:15361"/>
        <dbReference type="ChEBI" id="CHEBI:15378"/>
        <dbReference type="ChEBI" id="CHEBI:16526"/>
        <dbReference type="ChEBI" id="CHEBI:58476"/>
        <dbReference type="EC" id="2.2.1.6"/>
    </reaction>
</comment>
<evidence type="ECO:0000256" key="4">
    <source>
        <dbReference type="RuleBase" id="RU362132"/>
    </source>
</evidence>
<dbReference type="InterPro" id="IPR011766">
    <property type="entry name" value="TPP_enzyme_TPP-bd"/>
</dbReference>
<evidence type="ECO:0000259" key="5">
    <source>
        <dbReference type="Pfam" id="PF00205"/>
    </source>
</evidence>
<dbReference type="RefSeq" id="WP_020373008.1">
    <property type="nucleotide sequence ID" value="NZ_FWWY01000001.1"/>
</dbReference>
<dbReference type="Gene3D" id="3.40.50.970">
    <property type="match status" value="2"/>
</dbReference>
<comment type="similarity">
    <text evidence="1 4">Belongs to the TPP enzyme family.</text>
</comment>
<evidence type="ECO:0000256" key="1">
    <source>
        <dbReference type="ARBA" id="ARBA00007812"/>
    </source>
</evidence>
<keyword evidence="2 4" id="KW-0786">Thiamine pyrophosphate</keyword>
<dbReference type="Pfam" id="PF02775">
    <property type="entry name" value="TPP_enzyme_C"/>
    <property type="match status" value="1"/>
</dbReference>
<dbReference type="FunFam" id="3.40.50.1220:FF:000008">
    <property type="entry name" value="Acetolactate synthase"/>
    <property type="match status" value="1"/>
</dbReference>
<dbReference type="PANTHER" id="PTHR18968:SF14">
    <property type="entry name" value="GLYOXYLATE CARBOLIGASE"/>
    <property type="match status" value="1"/>
</dbReference>
<reference evidence="9" key="1">
    <citation type="submission" date="2017-04" db="EMBL/GenBank/DDBJ databases">
        <authorList>
            <person name="Varghese N."/>
            <person name="Submissions S."/>
        </authorList>
    </citation>
    <scope>NUCLEOTIDE SEQUENCE [LARGE SCALE GENOMIC DNA]</scope>
    <source>
        <strain evidence="9">DSM 9293</strain>
    </source>
</reference>
<accession>A0A1W1WK49</accession>
<evidence type="ECO:0000313" key="9">
    <source>
        <dbReference type="Proteomes" id="UP000192660"/>
    </source>
</evidence>
<evidence type="ECO:0000259" key="7">
    <source>
        <dbReference type="Pfam" id="PF02776"/>
    </source>
</evidence>
<evidence type="ECO:0000256" key="3">
    <source>
        <dbReference type="ARBA" id="ARBA00048670"/>
    </source>
</evidence>
<dbReference type="OrthoDB" id="4494979at2"/>
<dbReference type="SUPFAM" id="SSF52518">
    <property type="entry name" value="Thiamin diphosphate-binding fold (THDP-binding)"/>
    <property type="match status" value="2"/>
</dbReference>
<dbReference type="InterPro" id="IPR012000">
    <property type="entry name" value="Thiamin_PyroP_enz_cen_dom"/>
</dbReference>
<feature type="domain" description="Thiamine pyrophosphate enzyme TPP-binding" evidence="6">
    <location>
        <begin position="390"/>
        <end position="546"/>
    </location>
</feature>
<feature type="domain" description="Thiamine pyrophosphate enzyme central" evidence="5">
    <location>
        <begin position="193"/>
        <end position="329"/>
    </location>
</feature>
<feature type="domain" description="Thiamine pyrophosphate enzyme N-terminal TPP-binding" evidence="7">
    <location>
        <begin position="6"/>
        <end position="121"/>
    </location>
</feature>
<gene>
    <name evidence="8" type="ORF">SAMN00768000_2964</name>
</gene>
<dbReference type="GO" id="GO:0030976">
    <property type="term" value="F:thiamine pyrophosphate binding"/>
    <property type="evidence" value="ECO:0007669"/>
    <property type="project" value="InterPro"/>
</dbReference>
<dbReference type="GO" id="GO:0009028">
    <property type="term" value="F:tartronate-semialdehyde synthase activity"/>
    <property type="evidence" value="ECO:0007669"/>
    <property type="project" value="TreeGrafter"/>
</dbReference>
<dbReference type="CDD" id="cd07035">
    <property type="entry name" value="TPP_PYR_POX_like"/>
    <property type="match status" value="1"/>
</dbReference>
<dbReference type="FunFam" id="3.40.50.970:FF:000007">
    <property type="entry name" value="Acetolactate synthase"/>
    <property type="match status" value="1"/>
</dbReference>
<dbReference type="Proteomes" id="UP000192660">
    <property type="component" value="Unassembled WGS sequence"/>
</dbReference>
<dbReference type="Pfam" id="PF00205">
    <property type="entry name" value="TPP_enzyme_M"/>
    <property type="match status" value="1"/>
</dbReference>
<dbReference type="Pfam" id="PF02776">
    <property type="entry name" value="TPP_enzyme_N"/>
    <property type="match status" value="1"/>
</dbReference>
<evidence type="ECO:0000313" key="8">
    <source>
        <dbReference type="EMBL" id="SMC06694.1"/>
    </source>
</evidence>
<dbReference type="GO" id="GO:0009099">
    <property type="term" value="P:L-valine biosynthetic process"/>
    <property type="evidence" value="ECO:0007669"/>
    <property type="project" value="TreeGrafter"/>
</dbReference>
<name>A0A1W1WK49_SULTA</name>
<dbReference type="InterPro" id="IPR029061">
    <property type="entry name" value="THDP-binding"/>
</dbReference>
<organism evidence="8 9">
    <name type="scientific">Sulfobacillus thermosulfidooxidans (strain DSM 9293 / VKM B-1269 / AT-1)</name>
    <dbReference type="NCBI Taxonomy" id="929705"/>
    <lineage>
        <taxon>Bacteria</taxon>
        <taxon>Bacillati</taxon>
        <taxon>Bacillota</taxon>
        <taxon>Clostridia</taxon>
        <taxon>Eubacteriales</taxon>
        <taxon>Clostridiales Family XVII. Incertae Sedis</taxon>
        <taxon>Sulfobacillus</taxon>
    </lineage>
</organism>
<evidence type="ECO:0000256" key="2">
    <source>
        <dbReference type="ARBA" id="ARBA00023052"/>
    </source>
</evidence>
<dbReference type="GO" id="GO:0005948">
    <property type="term" value="C:acetolactate synthase complex"/>
    <property type="evidence" value="ECO:0007669"/>
    <property type="project" value="TreeGrafter"/>
</dbReference>
<dbReference type="Gene3D" id="3.40.50.1220">
    <property type="entry name" value="TPP-binding domain"/>
    <property type="match status" value="1"/>
</dbReference>
<keyword evidence="9" id="KW-1185">Reference proteome</keyword>
<sequence>MRKMPAMDAVVSILIDEGVETVFGIPGAAILPLYQSLSKVSDRIQSVTARHEEGATHMADGWARITGRVGVAIGTSGPAGTNMVTGVYTAWADSIPMITITGQVPRSQLHREGFQAVDIVNIVKPVVKKSFLVMEPAQIPWVFREAFRIAREGRPGPVHIDLPLDVQKAEILYDPSIDQSLPVFRTPPNPAAIRRAVDLLLQARRPLILAGGGVITAKAENLLRQLAEYLQIPVSPTLMAWGVIPADHPLAVGTVGIQTHTRSANRVFLESDLVLAVGARFAERHTGDLAIYTRDRQFIQIDVDPGQIGRIIEPTLGIVSDAKLALGALLTEVRDRVSPQSPSDWVDRVQVLRDSYDRVMDIETVPIHPARVFKAINLSFGPDTVFTTAIGLYQIWSGQFQRVYRPRHYLVCGQAGPLGWEIPAAIGVKLARPQQEVVAVVGDYSFEFLVEEIAVAVQYRIPFVMVMLNNGYLGLIRQPSKYQYQMNYGVDISYDHNDGMGMDNVAMVEAMGGLGRRVTAPHELEPALAWARREAEAHRLPVLVEVFIQREADAAMGPALDQIREFGPVIDREPELLTPQKE</sequence>
<dbReference type="AlphaFoldDB" id="A0A1W1WK49"/>
<dbReference type="STRING" id="28034.BFX07_10530"/>
<dbReference type="SUPFAM" id="SSF52467">
    <property type="entry name" value="DHS-like NAD/FAD-binding domain"/>
    <property type="match status" value="1"/>
</dbReference>
<dbReference type="InterPro" id="IPR045229">
    <property type="entry name" value="TPP_enz"/>
</dbReference>
<protein>
    <submittedName>
        <fullName evidence="8">Tartronate-semialdehyde synthase</fullName>
    </submittedName>
</protein>
<dbReference type="GO" id="GO:0009097">
    <property type="term" value="P:isoleucine biosynthetic process"/>
    <property type="evidence" value="ECO:0007669"/>
    <property type="project" value="TreeGrafter"/>
</dbReference>
<dbReference type="PANTHER" id="PTHR18968">
    <property type="entry name" value="THIAMINE PYROPHOSPHATE ENZYMES"/>
    <property type="match status" value="1"/>
</dbReference>
<dbReference type="GO" id="GO:0050660">
    <property type="term" value="F:flavin adenine dinucleotide binding"/>
    <property type="evidence" value="ECO:0007669"/>
    <property type="project" value="TreeGrafter"/>
</dbReference>
<dbReference type="NCBIfam" id="NF008431">
    <property type="entry name" value="PRK11269.1"/>
    <property type="match status" value="1"/>
</dbReference>